<accession>A0ABR4MP88</accession>
<keyword evidence="4" id="KW-1015">Disulfide bond</keyword>
<dbReference type="Proteomes" id="UP001610728">
    <property type="component" value="Unassembled WGS sequence"/>
</dbReference>
<name>A0ABR4MP88_9PEZI</name>
<evidence type="ECO:0000313" key="9">
    <source>
        <dbReference type="Proteomes" id="UP001610728"/>
    </source>
</evidence>
<feature type="chain" id="PRO_5045125491" description="Glucosidase 2 subunit beta" evidence="6">
    <location>
        <begin position="20"/>
        <end position="563"/>
    </location>
</feature>
<dbReference type="PANTHER" id="PTHR12630">
    <property type="entry name" value="N-LINKED OLIGOSACCHARIDE PROCESSING"/>
    <property type="match status" value="1"/>
</dbReference>
<dbReference type="InterPro" id="IPR009011">
    <property type="entry name" value="Man6P_isomerase_rcpt-bd_dom_sf"/>
</dbReference>
<dbReference type="PANTHER" id="PTHR12630:SF1">
    <property type="entry name" value="GLUCOSIDASE 2 SUBUNIT BETA"/>
    <property type="match status" value="1"/>
</dbReference>
<dbReference type="EMBL" id="JABSNW010000002">
    <property type="protein sequence ID" value="KAL2890103.1"/>
    <property type="molecule type" value="Genomic_DNA"/>
</dbReference>
<gene>
    <name evidence="8" type="ORF">HOO65_020645</name>
</gene>
<dbReference type="Pfam" id="PF13015">
    <property type="entry name" value="PRKCSH_1"/>
    <property type="match status" value="1"/>
</dbReference>
<feature type="compositionally biased region" description="Basic and acidic residues" evidence="5">
    <location>
        <begin position="204"/>
        <end position="224"/>
    </location>
</feature>
<keyword evidence="3" id="KW-0256">Endoplasmic reticulum</keyword>
<keyword evidence="2 6" id="KW-0732">Signal</keyword>
<dbReference type="InterPro" id="IPR039794">
    <property type="entry name" value="Gtb1-like"/>
</dbReference>
<feature type="domain" description="MRH" evidence="7">
    <location>
        <begin position="437"/>
        <end position="551"/>
    </location>
</feature>
<dbReference type="GeneID" id="98116278"/>
<evidence type="ECO:0000256" key="6">
    <source>
        <dbReference type="SAM" id="SignalP"/>
    </source>
</evidence>
<dbReference type="Gene3D" id="2.70.130.10">
    <property type="entry name" value="Mannose-6-phosphate receptor binding domain"/>
    <property type="match status" value="1"/>
</dbReference>
<keyword evidence="9" id="KW-1185">Reference proteome</keyword>
<evidence type="ECO:0000256" key="2">
    <source>
        <dbReference type="ARBA" id="ARBA00022729"/>
    </source>
</evidence>
<dbReference type="RefSeq" id="XP_070861283.1">
    <property type="nucleotide sequence ID" value="XM_071006634.1"/>
</dbReference>
<dbReference type="InterPro" id="IPR036607">
    <property type="entry name" value="PRKCSH"/>
</dbReference>
<dbReference type="PROSITE" id="PS51914">
    <property type="entry name" value="MRH"/>
    <property type="match status" value="1"/>
</dbReference>
<evidence type="ECO:0000256" key="1">
    <source>
        <dbReference type="ARBA" id="ARBA00022387"/>
    </source>
</evidence>
<dbReference type="SUPFAM" id="SSF50911">
    <property type="entry name" value="Mannose 6-phosphate receptor domain"/>
    <property type="match status" value="1"/>
</dbReference>
<evidence type="ECO:0000259" key="7">
    <source>
        <dbReference type="PROSITE" id="PS51914"/>
    </source>
</evidence>
<feature type="region of interest" description="Disordered" evidence="5">
    <location>
        <begin position="204"/>
        <end position="225"/>
    </location>
</feature>
<proteinExistence type="predicted"/>
<feature type="signal peptide" evidence="6">
    <location>
        <begin position="1"/>
        <end position="19"/>
    </location>
</feature>
<comment type="caution">
    <text evidence="8">The sequence shown here is derived from an EMBL/GenBank/DDBJ whole genome shotgun (WGS) entry which is preliminary data.</text>
</comment>
<evidence type="ECO:0000256" key="3">
    <source>
        <dbReference type="ARBA" id="ARBA00022824"/>
    </source>
</evidence>
<sequence>MKSLALFIGTSSLLSAASASKALPRGVGPEYAQHYSSKDSFSCINYPGTNINPSQINDNSCDCPDGSDEPGTAACASLDVLSPPQPLPGAASGTTQTSNALPGFWCANSGHIGAYVPFMFVNDGVCDYDLCCDGTDEWAGAGGVKCPNKCAEIGKEFRQKAAENQAALDRALKKKTDILTQAQKLRLQITQRIAALQQELKTEEANRDELERKRNDAEKAERGKVVRGPVKAGKLGILVNLAKERVSGLKKALDEALDQRDDATDKVIKLEHILRKFKEEYNPNFNDEGVKAAIKSWEDYAASQAQVSREYMPDSDMNELLREDNEHSGINWAEFEEAEELDADIILRTVFNFEAYLPEALRTSIREKILAVRVWMIDNGLLAQPQNAGESSSVRVAREAFEASERNVAAKSRDIEQAKEDLNSDYGPEGIFRALKDKCISINSGEYEYEVCWMGRTHQKSKKGHGQSHMGTFDKFSWEESDEEEKPDGKGLGAGKRLVLKYEDGQGCWNGPKRRTDVWLACHETEEIWKVMEAEKCVYKIEVGTPVVCDVAKAQEPQGKDEL</sequence>
<reference evidence="8 9" key="1">
    <citation type="submission" date="2020-05" db="EMBL/GenBank/DDBJ databases">
        <title>Ceratocystis lukuohia genome.</title>
        <authorList>
            <person name="Harrington T.C."/>
            <person name="Kim K."/>
            <person name="Mayers C.G."/>
        </authorList>
    </citation>
    <scope>NUCLEOTIDE SEQUENCE [LARGE SCALE GENOMIC DNA]</scope>
    <source>
        <strain evidence="8 9">C4212</strain>
    </source>
</reference>
<dbReference type="InterPro" id="IPR028146">
    <property type="entry name" value="PRKCSH_N"/>
</dbReference>
<evidence type="ECO:0000256" key="4">
    <source>
        <dbReference type="ARBA" id="ARBA00023157"/>
    </source>
</evidence>
<evidence type="ECO:0000313" key="8">
    <source>
        <dbReference type="EMBL" id="KAL2890103.1"/>
    </source>
</evidence>
<organism evidence="8 9">
    <name type="scientific">Ceratocystis lukuohia</name>
    <dbReference type="NCBI Taxonomy" id="2019550"/>
    <lineage>
        <taxon>Eukaryota</taxon>
        <taxon>Fungi</taxon>
        <taxon>Dikarya</taxon>
        <taxon>Ascomycota</taxon>
        <taxon>Pezizomycotina</taxon>
        <taxon>Sordariomycetes</taxon>
        <taxon>Hypocreomycetidae</taxon>
        <taxon>Microascales</taxon>
        <taxon>Ceratocystidaceae</taxon>
        <taxon>Ceratocystis</taxon>
    </lineage>
</organism>
<evidence type="ECO:0000256" key="5">
    <source>
        <dbReference type="SAM" id="MobiDB-lite"/>
    </source>
</evidence>
<dbReference type="InterPro" id="IPR044865">
    <property type="entry name" value="MRH_dom"/>
</dbReference>
<protein>
    <recommendedName>
        <fullName evidence="1">Glucosidase 2 subunit beta</fullName>
    </recommendedName>
</protein>
<dbReference type="Pfam" id="PF12999">
    <property type="entry name" value="PRKCSH-like"/>
    <property type="match status" value="2"/>
</dbReference>